<feature type="transmembrane region" description="Helical" evidence="2">
    <location>
        <begin position="119"/>
        <end position="140"/>
    </location>
</feature>
<proteinExistence type="predicted"/>
<protein>
    <submittedName>
        <fullName evidence="3">Uncharacterized protein</fullName>
    </submittedName>
</protein>
<comment type="caution">
    <text evidence="3">The sequence shown here is derived from an EMBL/GenBank/DDBJ whole genome shotgun (WGS) entry which is preliminary data.</text>
</comment>
<accession>A0AAN9GGH3</accession>
<feature type="transmembrane region" description="Helical" evidence="2">
    <location>
        <begin position="201"/>
        <end position="234"/>
    </location>
</feature>
<feature type="transmembrane region" description="Helical" evidence="2">
    <location>
        <begin position="161"/>
        <end position="181"/>
    </location>
</feature>
<gene>
    <name evidence="3" type="ORF">V1264_015202</name>
</gene>
<dbReference type="EMBL" id="JBAMIC010000004">
    <property type="protein sequence ID" value="KAK7107251.1"/>
    <property type="molecule type" value="Genomic_DNA"/>
</dbReference>
<feature type="region of interest" description="Disordered" evidence="1">
    <location>
        <begin position="28"/>
        <end position="49"/>
    </location>
</feature>
<keyword evidence="2" id="KW-1133">Transmembrane helix</keyword>
<dbReference type="PANTHER" id="PTHR33444:SF2">
    <property type="entry name" value="MARVEL DOMAIN-CONTAINING PROTEIN"/>
    <property type="match status" value="1"/>
</dbReference>
<sequence length="235" mass="26119">MNKDNKMTTFSIQVESRVKYDTGSDWCNEEVSPMDPEKPDAYTAGSRKGPPPSYDSLFGKVKAMKEESTGNVEFVKNVVFLLIGSVGFTIFLGLILAIPIAMLVMGAMHLNDCPQERYIPIYLLVAGCFGVVRTLISIGLRCCRNSDEDSEGEQSHKPNSFLSVIDCFLSAWFIAGNVWVYRTQGDFSEDPDAPNYCDPTFYWFAFWITTSTYIVLASCCCCFCCCSLLVACFAG</sequence>
<name>A0AAN9GGH3_9CAEN</name>
<evidence type="ECO:0000313" key="4">
    <source>
        <dbReference type="Proteomes" id="UP001374579"/>
    </source>
</evidence>
<keyword evidence="2" id="KW-0812">Transmembrane</keyword>
<evidence type="ECO:0000256" key="2">
    <source>
        <dbReference type="SAM" id="Phobius"/>
    </source>
</evidence>
<dbReference type="AlphaFoldDB" id="A0AAN9GGH3"/>
<dbReference type="Proteomes" id="UP001374579">
    <property type="component" value="Unassembled WGS sequence"/>
</dbReference>
<keyword evidence="4" id="KW-1185">Reference proteome</keyword>
<dbReference type="PANTHER" id="PTHR33444">
    <property type="entry name" value="SI:DKEY-19B23.12-RELATED"/>
    <property type="match status" value="1"/>
</dbReference>
<reference evidence="3 4" key="1">
    <citation type="submission" date="2024-02" db="EMBL/GenBank/DDBJ databases">
        <title>Chromosome-scale genome assembly of the rough periwinkle Littorina saxatilis.</title>
        <authorList>
            <person name="De Jode A."/>
            <person name="Faria R."/>
            <person name="Formenti G."/>
            <person name="Sims Y."/>
            <person name="Smith T.P."/>
            <person name="Tracey A."/>
            <person name="Wood J.M.D."/>
            <person name="Zagrodzka Z.B."/>
            <person name="Johannesson K."/>
            <person name="Butlin R.K."/>
            <person name="Leder E.H."/>
        </authorList>
    </citation>
    <scope>NUCLEOTIDE SEQUENCE [LARGE SCALE GENOMIC DNA]</scope>
    <source>
        <strain evidence="3">Snail1</strain>
        <tissue evidence="3">Muscle</tissue>
    </source>
</reference>
<dbReference type="InterPro" id="IPR040350">
    <property type="entry name" value="TMEM272"/>
</dbReference>
<keyword evidence="2" id="KW-0472">Membrane</keyword>
<evidence type="ECO:0000313" key="3">
    <source>
        <dbReference type="EMBL" id="KAK7107251.1"/>
    </source>
</evidence>
<feature type="transmembrane region" description="Helical" evidence="2">
    <location>
        <begin position="78"/>
        <end position="107"/>
    </location>
</feature>
<organism evidence="3 4">
    <name type="scientific">Littorina saxatilis</name>
    <dbReference type="NCBI Taxonomy" id="31220"/>
    <lineage>
        <taxon>Eukaryota</taxon>
        <taxon>Metazoa</taxon>
        <taxon>Spiralia</taxon>
        <taxon>Lophotrochozoa</taxon>
        <taxon>Mollusca</taxon>
        <taxon>Gastropoda</taxon>
        <taxon>Caenogastropoda</taxon>
        <taxon>Littorinimorpha</taxon>
        <taxon>Littorinoidea</taxon>
        <taxon>Littorinidae</taxon>
        <taxon>Littorina</taxon>
    </lineage>
</organism>
<evidence type="ECO:0000256" key="1">
    <source>
        <dbReference type="SAM" id="MobiDB-lite"/>
    </source>
</evidence>